<dbReference type="EMBL" id="LAZR01017226">
    <property type="protein sequence ID" value="KKM01330.1"/>
    <property type="molecule type" value="Genomic_DNA"/>
</dbReference>
<name>A0A0F9GRE2_9ZZZZ</name>
<gene>
    <name evidence="2" type="ORF">LCGC14_1795550</name>
</gene>
<feature type="compositionally biased region" description="Polar residues" evidence="1">
    <location>
        <begin position="109"/>
        <end position="118"/>
    </location>
</feature>
<reference evidence="2" key="1">
    <citation type="journal article" date="2015" name="Nature">
        <title>Complex archaea that bridge the gap between prokaryotes and eukaryotes.</title>
        <authorList>
            <person name="Spang A."/>
            <person name="Saw J.H."/>
            <person name="Jorgensen S.L."/>
            <person name="Zaremba-Niedzwiedzka K."/>
            <person name="Martijn J."/>
            <person name="Lind A.E."/>
            <person name="van Eijk R."/>
            <person name="Schleper C."/>
            <person name="Guy L."/>
            <person name="Ettema T.J."/>
        </authorList>
    </citation>
    <scope>NUCLEOTIDE SEQUENCE</scope>
</reference>
<feature type="region of interest" description="Disordered" evidence="1">
    <location>
        <begin position="109"/>
        <end position="142"/>
    </location>
</feature>
<comment type="caution">
    <text evidence="2">The sequence shown here is derived from an EMBL/GenBank/DDBJ whole genome shotgun (WGS) entry which is preliminary data.</text>
</comment>
<proteinExistence type="predicted"/>
<protein>
    <submittedName>
        <fullName evidence="2">Uncharacterized protein</fullName>
    </submittedName>
</protein>
<dbReference type="AlphaFoldDB" id="A0A0F9GRE2"/>
<evidence type="ECO:0000313" key="2">
    <source>
        <dbReference type="EMBL" id="KKM01330.1"/>
    </source>
</evidence>
<accession>A0A0F9GRE2</accession>
<evidence type="ECO:0000256" key="1">
    <source>
        <dbReference type="SAM" id="MobiDB-lite"/>
    </source>
</evidence>
<sequence length="142" mass="15727">MPSVNDLKDSKFLTKEDADPAIAVTITGWREMDVSMESQPTKLKYVLDFREVEKPLVLNNTNGQRIALLSGKDEFDDWIGFQITLFNDKMVEFGGKIVGGIRVHVPQQDLPQGVTQVTARRHTGDGPPPPTDGDVPADEDGY</sequence>
<organism evidence="2">
    <name type="scientific">marine sediment metagenome</name>
    <dbReference type="NCBI Taxonomy" id="412755"/>
    <lineage>
        <taxon>unclassified sequences</taxon>
        <taxon>metagenomes</taxon>
        <taxon>ecological metagenomes</taxon>
    </lineage>
</organism>